<evidence type="ECO:0000313" key="2">
    <source>
        <dbReference type="EMBL" id="JAE06260.1"/>
    </source>
</evidence>
<accession>A0A0A9EZR6</accession>
<reference evidence="2" key="2">
    <citation type="journal article" date="2015" name="Data Brief">
        <title>Shoot transcriptome of the giant reed, Arundo donax.</title>
        <authorList>
            <person name="Barrero R.A."/>
            <person name="Guerrero F.D."/>
            <person name="Moolhuijzen P."/>
            <person name="Goolsby J.A."/>
            <person name="Tidwell J."/>
            <person name="Bellgard S.E."/>
            <person name="Bellgard M.I."/>
        </authorList>
    </citation>
    <scope>NUCLEOTIDE SEQUENCE</scope>
    <source>
        <tissue evidence="2">Shoot tissue taken approximately 20 cm above the soil surface</tissue>
    </source>
</reference>
<feature type="region of interest" description="Disordered" evidence="1">
    <location>
        <begin position="1"/>
        <end position="47"/>
    </location>
</feature>
<sequence length="190" mass="21500">MVRANMKQIDRSIVVPPEHRLGGAHGPGHLRQEMEPGPDDRQAPPLHRLRPLRPHARLPDQQPHLSPVQERHQAVREEGQGLDPEVLLDAGRFLLPREGRRAVARIPRRHRCSLRREGTGRETPRCCCILVDPPRGRVARQEQRETPVEKGNGVSSGPVRGGAIYGECRSKLAQEEISELRHLYCPEKKN</sequence>
<dbReference type="EMBL" id="GBRH01191636">
    <property type="protein sequence ID" value="JAE06260.1"/>
    <property type="molecule type" value="Transcribed_RNA"/>
</dbReference>
<proteinExistence type="predicted"/>
<dbReference type="AlphaFoldDB" id="A0A0A9EZR6"/>
<feature type="compositionally biased region" description="Basic and acidic residues" evidence="1">
    <location>
        <begin position="139"/>
        <end position="148"/>
    </location>
</feature>
<reference evidence="2" key="1">
    <citation type="submission" date="2014-09" db="EMBL/GenBank/DDBJ databases">
        <authorList>
            <person name="Magalhaes I.L.F."/>
            <person name="Oliveira U."/>
            <person name="Santos F.R."/>
            <person name="Vidigal T.H.D.A."/>
            <person name="Brescovit A.D."/>
            <person name="Santos A.J."/>
        </authorList>
    </citation>
    <scope>NUCLEOTIDE SEQUENCE</scope>
    <source>
        <tissue evidence="2">Shoot tissue taken approximately 20 cm above the soil surface</tissue>
    </source>
</reference>
<organism evidence="2">
    <name type="scientific">Arundo donax</name>
    <name type="common">Giant reed</name>
    <name type="synonym">Donax arundinaceus</name>
    <dbReference type="NCBI Taxonomy" id="35708"/>
    <lineage>
        <taxon>Eukaryota</taxon>
        <taxon>Viridiplantae</taxon>
        <taxon>Streptophyta</taxon>
        <taxon>Embryophyta</taxon>
        <taxon>Tracheophyta</taxon>
        <taxon>Spermatophyta</taxon>
        <taxon>Magnoliopsida</taxon>
        <taxon>Liliopsida</taxon>
        <taxon>Poales</taxon>
        <taxon>Poaceae</taxon>
        <taxon>PACMAD clade</taxon>
        <taxon>Arundinoideae</taxon>
        <taxon>Arundineae</taxon>
        <taxon>Arundo</taxon>
    </lineage>
</organism>
<protein>
    <submittedName>
        <fullName evidence="2">UBC9</fullName>
    </submittedName>
</protein>
<evidence type="ECO:0000256" key="1">
    <source>
        <dbReference type="SAM" id="MobiDB-lite"/>
    </source>
</evidence>
<name>A0A0A9EZR6_ARUDO</name>
<feature type="compositionally biased region" description="Basic and acidic residues" evidence="1">
    <location>
        <begin position="30"/>
        <end position="42"/>
    </location>
</feature>
<feature type="region of interest" description="Disordered" evidence="1">
    <location>
        <begin position="138"/>
        <end position="157"/>
    </location>
</feature>